<evidence type="ECO:0000256" key="4">
    <source>
        <dbReference type="ARBA" id="ARBA00021008"/>
    </source>
</evidence>
<evidence type="ECO:0000256" key="11">
    <source>
        <dbReference type="ARBA" id="ARBA00022989"/>
    </source>
</evidence>
<feature type="transmembrane region" description="Helical" evidence="18">
    <location>
        <begin position="268"/>
        <end position="294"/>
    </location>
</feature>
<feature type="transmembrane region" description="Helical" evidence="18">
    <location>
        <begin position="236"/>
        <end position="256"/>
    </location>
</feature>
<comment type="similarity">
    <text evidence="2">Belongs to the complex I subunit 2 family.</text>
</comment>
<feature type="transmembrane region" description="Helical" evidence="18">
    <location>
        <begin position="314"/>
        <end position="333"/>
    </location>
</feature>
<proteinExistence type="inferred from homology"/>
<keyword evidence="15 18" id="KW-0472">Membrane</keyword>
<comment type="subcellular location">
    <subcellularLocation>
        <location evidence="1">Mitochondrion inner membrane</location>
        <topology evidence="1">Multi-pass membrane protein</topology>
    </subcellularLocation>
</comment>
<dbReference type="EMBL" id="HG931920">
    <property type="protein sequence ID" value="CDM98926.1"/>
    <property type="molecule type" value="Genomic_DNA"/>
</dbReference>
<comment type="catalytic activity">
    <reaction evidence="17">
        <text>a ubiquinone + NADH + 5 H(+)(in) = a ubiquinol + NAD(+) + 4 H(+)(out)</text>
        <dbReference type="Rhea" id="RHEA:29091"/>
        <dbReference type="Rhea" id="RHEA-COMP:9565"/>
        <dbReference type="Rhea" id="RHEA-COMP:9566"/>
        <dbReference type="ChEBI" id="CHEBI:15378"/>
        <dbReference type="ChEBI" id="CHEBI:16389"/>
        <dbReference type="ChEBI" id="CHEBI:17976"/>
        <dbReference type="ChEBI" id="CHEBI:57540"/>
        <dbReference type="ChEBI" id="CHEBI:57945"/>
        <dbReference type="EC" id="7.1.1.2"/>
    </reaction>
</comment>
<organism evidence="19">
    <name type="scientific">Styela clava</name>
    <name type="common">Sea squirt</name>
    <dbReference type="NCBI Taxonomy" id="7725"/>
    <lineage>
        <taxon>Eukaryota</taxon>
        <taxon>Metazoa</taxon>
        <taxon>Chordata</taxon>
        <taxon>Tunicata</taxon>
        <taxon>Ascidiacea</taxon>
        <taxon>Stolidobranchia</taxon>
        <taxon>Styelidae</taxon>
        <taxon>Styela</taxon>
    </lineage>
</organism>
<geneLocation type="mitochondrion" evidence="19"/>
<feature type="transmembrane region" description="Helical" evidence="18">
    <location>
        <begin position="133"/>
        <end position="158"/>
    </location>
</feature>
<keyword evidence="14 19" id="KW-0496">Mitochondrion</keyword>
<accession>A0A024HWC7</accession>
<keyword evidence="13" id="KW-0830">Ubiquinone</keyword>
<evidence type="ECO:0000256" key="18">
    <source>
        <dbReference type="SAM" id="Phobius"/>
    </source>
</evidence>
<dbReference type="PANTHER" id="PTHR46552:SF1">
    <property type="entry name" value="NADH-UBIQUINONE OXIDOREDUCTASE CHAIN 2"/>
    <property type="match status" value="1"/>
</dbReference>
<evidence type="ECO:0000256" key="12">
    <source>
        <dbReference type="ARBA" id="ARBA00023027"/>
    </source>
</evidence>
<keyword evidence="12" id="KW-0520">NAD</keyword>
<keyword evidence="6" id="KW-0679">Respiratory chain</keyword>
<dbReference type="PANTHER" id="PTHR46552">
    <property type="entry name" value="NADH-UBIQUINONE OXIDOREDUCTASE CHAIN 2"/>
    <property type="match status" value="1"/>
</dbReference>
<evidence type="ECO:0000256" key="1">
    <source>
        <dbReference type="ARBA" id="ARBA00004448"/>
    </source>
</evidence>
<feature type="transmembrane region" description="Helical" evidence="18">
    <location>
        <begin position="194"/>
        <end position="215"/>
    </location>
</feature>
<evidence type="ECO:0000256" key="17">
    <source>
        <dbReference type="ARBA" id="ARBA00049551"/>
    </source>
</evidence>
<feature type="transmembrane region" description="Helical" evidence="18">
    <location>
        <begin position="6"/>
        <end position="37"/>
    </location>
</feature>
<sequence>MLFLIIVFVGLMLFSLNGLYLWVIMEMMLFTVLYLLVMYNSNMHNLLMLFNYMVLNVLAGIMVLVGVLVECLFMGNLYSFSVLLSNYSFYLILLGLFIKLGIYPFYYQVYYLFLSLNLMQCMVILFLPKLIPIILLMEIGVSNSVIGAMVLLSVVMVLVSSFNGVMYNDLRLVVAFSSISYLGFYLLLMPGGPIFFLLYFFFYYSVMVLFMGSFGKNQEVYLNNLFEIQANGLRKGFFILMIFVLSGMPPFFMFMWKLMILYEVLKMNLFMVFVFLLCYLGNLIFYMRLLLLILGVSYNYNGLSSLDASTSNSYLGGITGVLMFSTSVMFLMFL</sequence>
<evidence type="ECO:0000256" key="16">
    <source>
        <dbReference type="ARBA" id="ARBA00031028"/>
    </source>
</evidence>
<keyword evidence="7 18" id="KW-0812">Transmembrane</keyword>
<dbReference type="AlphaFoldDB" id="A0A024HWC7"/>
<dbReference type="GO" id="GO:0006120">
    <property type="term" value="P:mitochondrial electron transport, NADH to ubiquinone"/>
    <property type="evidence" value="ECO:0007669"/>
    <property type="project" value="TreeGrafter"/>
</dbReference>
<evidence type="ECO:0000256" key="14">
    <source>
        <dbReference type="ARBA" id="ARBA00023128"/>
    </source>
</evidence>
<keyword evidence="9" id="KW-1278">Translocase</keyword>
<dbReference type="GO" id="GO:0008137">
    <property type="term" value="F:NADH dehydrogenase (ubiquinone) activity"/>
    <property type="evidence" value="ECO:0007669"/>
    <property type="project" value="UniProtKB-EC"/>
</dbReference>
<evidence type="ECO:0000256" key="2">
    <source>
        <dbReference type="ARBA" id="ARBA00007012"/>
    </source>
</evidence>
<evidence type="ECO:0000256" key="9">
    <source>
        <dbReference type="ARBA" id="ARBA00022967"/>
    </source>
</evidence>
<evidence type="ECO:0000256" key="8">
    <source>
        <dbReference type="ARBA" id="ARBA00022792"/>
    </source>
</evidence>
<name>A0A024HWC7_STYCL</name>
<keyword evidence="8" id="KW-0999">Mitochondrion inner membrane</keyword>
<keyword evidence="11 18" id="KW-1133">Transmembrane helix</keyword>
<reference evidence="19" key="1">
    <citation type="journal article" date="2014" name="Genome Biol. Evol.">
        <title>Ascidian mitogenomics: comparison of evolutionary rates in closely related taxa provides evidence of ongoing speciation events.</title>
        <authorList>
            <person name="Griggio F."/>
            <person name="Voskoboynik A."/>
            <person name="Iannelli F."/>
            <person name="Justy F."/>
            <person name="Tilak M.K."/>
            <person name="Turon X."/>
            <person name="Pesole G."/>
            <person name="Douzery E.J."/>
            <person name="Mastrototaro F."/>
            <person name="Gissi C."/>
        </authorList>
    </citation>
    <scope>NUCLEOTIDE SEQUENCE</scope>
    <source>
        <tissue evidence="19">Muscle</tissue>
    </source>
</reference>
<evidence type="ECO:0000256" key="6">
    <source>
        <dbReference type="ARBA" id="ARBA00022660"/>
    </source>
</evidence>
<feature type="transmembrane region" description="Helical" evidence="18">
    <location>
        <begin position="170"/>
        <end position="188"/>
    </location>
</feature>
<evidence type="ECO:0000313" key="19">
    <source>
        <dbReference type="EMBL" id="CDM98926.1"/>
    </source>
</evidence>
<keyword evidence="5" id="KW-0813">Transport</keyword>
<feature type="transmembrane region" description="Helical" evidence="18">
    <location>
        <begin position="49"/>
        <end position="69"/>
    </location>
</feature>
<feature type="transmembrane region" description="Helical" evidence="18">
    <location>
        <begin position="75"/>
        <end position="97"/>
    </location>
</feature>
<evidence type="ECO:0000256" key="7">
    <source>
        <dbReference type="ARBA" id="ARBA00022692"/>
    </source>
</evidence>
<protein>
    <recommendedName>
        <fullName evidence="4">NADH-ubiquinone oxidoreductase chain 2</fullName>
        <ecNumber evidence="3">7.1.1.2</ecNumber>
    </recommendedName>
    <alternativeName>
        <fullName evidence="16">NADH dehydrogenase subunit 2</fullName>
    </alternativeName>
</protein>
<evidence type="ECO:0000256" key="3">
    <source>
        <dbReference type="ARBA" id="ARBA00012944"/>
    </source>
</evidence>
<dbReference type="GO" id="GO:0005743">
    <property type="term" value="C:mitochondrial inner membrane"/>
    <property type="evidence" value="ECO:0007669"/>
    <property type="project" value="UniProtKB-SubCell"/>
</dbReference>
<evidence type="ECO:0000256" key="15">
    <source>
        <dbReference type="ARBA" id="ARBA00023136"/>
    </source>
</evidence>
<dbReference type="InterPro" id="IPR050175">
    <property type="entry name" value="Complex_I_Subunit_2"/>
</dbReference>
<evidence type="ECO:0000256" key="10">
    <source>
        <dbReference type="ARBA" id="ARBA00022982"/>
    </source>
</evidence>
<keyword evidence="10" id="KW-0249">Electron transport</keyword>
<dbReference type="EC" id="7.1.1.2" evidence="3"/>
<evidence type="ECO:0000256" key="13">
    <source>
        <dbReference type="ARBA" id="ARBA00023075"/>
    </source>
</evidence>
<feature type="transmembrane region" description="Helical" evidence="18">
    <location>
        <begin position="109"/>
        <end position="127"/>
    </location>
</feature>
<gene>
    <name evidence="19" type="primary">nad2</name>
</gene>
<evidence type="ECO:0000256" key="5">
    <source>
        <dbReference type="ARBA" id="ARBA00022448"/>
    </source>
</evidence>